<keyword evidence="4" id="KW-0520">NAD</keyword>
<evidence type="ECO:0000313" key="7">
    <source>
        <dbReference type="EMBL" id="MDV5088779.1"/>
    </source>
</evidence>
<comment type="catalytic activity">
    <reaction evidence="6">
        <text>precorrin-2 + NAD(+) = sirohydrochlorin + NADH + 2 H(+)</text>
        <dbReference type="Rhea" id="RHEA:15613"/>
        <dbReference type="ChEBI" id="CHEBI:15378"/>
        <dbReference type="ChEBI" id="CHEBI:57540"/>
        <dbReference type="ChEBI" id="CHEBI:57945"/>
        <dbReference type="ChEBI" id="CHEBI:58351"/>
        <dbReference type="ChEBI" id="CHEBI:58827"/>
        <dbReference type="EC" id="1.3.1.76"/>
    </reaction>
</comment>
<evidence type="ECO:0000256" key="2">
    <source>
        <dbReference type="ARBA" id="ARBA00012400"/>
    </source>
</evidence>
<protein>
    <recommendedName>
        <fullName evidence="2">precorrin-2 dehydrogenase</fullName>
        <ecNumber evidence="2">1.3.1.76</ecNumber>
    </recommendedName>
</protein>
<dbReference type="EC" id="1.3.1.76" evidence="2"/>
<dbReference type="InterPro" id="IPR006367">
    <property type="entry name" value="Sirohaem_synthase_N"/>
</dbReference>
<evidence type="ECO:0000256" key="5">
    <source>
        <dbReference type="ARBA" id="ARBA00023244"/>
    </source>
</evidence>
<keyword evidence="3" id="KW-0560">Oxidoreductase</keyword>
<dbReference type="Pfam" id="PF13241">
    <property type="entry name" value="NAD_binding_7"/>
    <property type="match status" value="1"/>
</dbReference>
<evidence type="ECO:0000313" key="8">
    <source>
        <dbReference type="Proteomes" id="UP001272515"/>
    </source>
</evidence>
<dbReference type="PANTHER" id="PTHR35330">
    <property type="entry name" value="SIROHEME BIOSYNTHESIS PROTEIN MET8"/>
    <property type="match status" value="1"/>
</dbReference>
<evidence type="ECO:0000256" key="3">
    <source>
        <dbReference type="ARBA" id="ARBA00023002"/>
    </source>
</evidence>
<keyword evidence="8" id="KW-1185">Reference proteome</keyword>
<comment type="pathway">
    <text evidence="1">Porphyrin-containing compound metabolism; siroheme biosynthesis; sirohydrochlorin from precorrin-2: step 1/1.</text>
</comment>
<organism evidence="7 8">
    <name type="scientific">Veillonella absiana</name>
    <dbReference type="NCBI Taxonomy" id="3079305"/>
    <lineage>
        <taxon>Bacteria</taxon>
        <taxon>Bacillati</taxon>
        <taxon>Bacillota</taxon>
        <taxon>Negativicutes</taxon>
        <taxon>Veillonellales</taxon>
        <taxon>Veillonellaceae</taxon>
        <taxon>Veillonella</taxon>
    </lineage>
</organism>
<dbReference type="InterPro" id="IPR028161">
    <property type="entry name" value="Met8-like"/>
</dbReference>
<gene>
    <name evidence="7" type="ORF">RVY80_08000</name>
</gene>
<dbReference type="SUPFAM" id="SSF51735">
    <property type="entry name" value="NAD(P)-binding Rossmann-fold domains"/>
    <property type="match status" value="1"/>
</dbReference>
<dbReference type="Proteomes" id="UP001272515">
    <property type="component" value="Unassembled WGS sequence"/>
</dbReference>
<evidence type="ECO:0000256" key="4">
    <source>
        <dbReference type="ARBA" id="ARBA00023027"/>
    </source>
</evidence>
<comment type="caution">
    <text evidence="7">The sequence shown here is derived from an EMBL/GenBank/DDBJ whole genome shotgun (WGS) entry which is preliminary data.</text>
</comment>
<dbReference type="EMBL" id="JAWJZB010000009">
    <property type="protein sequence ID" value="MDV5088779.1"/>
    <property type="molecule type" value="Genomic_DNA"/>
</dbReference>
<name>A0ABU3ZA40_9FIRM</name>
<evidence type="ECO:0000256" key="6">
    <source>
        <dbReference type="ARBA" id="ARBA00047561"/>
    </source>
</evidence>
<dbReference type="InterPro" id="IPR036291">
    <property type="entry name" value="NAD(P)-bd_dom_sf"/>
</dbReference>
<keyword evidence="5" id="KW-0627">Porphyrin biosynthesis</keyword>
<dbReference type="Gene3D" id="3.40.50.720">
    <property type="entry name" value="NAD(P)-binding Rossmann-like Domain"/>
    <property type="match status" value="1"/>
</dbReference>
<dbReference type="NCBIfam" id="TIGR01470">
    <property type="entry name" value="cysG_Nterm"/>
    <property type="match status" value="1"/>
</dbReference>
<evidence type="ECO:0000256" key="1">
    <source>
        <dbReference type="ARBA" id="ARBA00005010"/>
    </source>
</evidence>
<dbReference type="SUPFAM" id="SSF75615">
    <property type="entry name" value="Siroheme synthase middle domains-like"/>
    <property type="match status" value="1"/>
</dbReference>
<reference evidence="7 8" key="1">
    <citation type="submission" date="2023-10" db="EMBL/GenBank/DDBJ databases">
        <title>Veillonella sp. nov., isolated from a pig farm feces dump.</title>
        <authorList>
            <person name="Chang Y.-H."/>
        </authorList>
    </citation>
    <scope>NUCLEOTIDE SEQUENCE [LARGE SCALE GENOMIC DNA]</scope>
    <source>
        <strain evidence="7 8">YH-vei2233</strain>
    </source>
</reference>
<proteinExistence type="predicted"/>
<accession>A0ABU3ZA40</accession>
<dbReference type="RefSeq" id="WP_295193700.1">
    <property type="nucleotide sequence ID" value="NZ_JAWJZA010000008.1"/>
</dbReference>
<dbReference type="PANTHER" id="PTHR35330:SF1">
    <property type="entry name" value="SIROHEME BIOSYNTHESIS PROTEIN MET8"/>
    <property type="match status" value="1"/>
</dbReference>
<sequence>MVSISLVTRQQQTILFIGGGAVAERRLRPFLDEPCQILVISPIVTNAIREWAEQGKLEWRDVAFTSEVGRDIINFHESCQLVFACTDSSEVNEEVAGWARKHHFLVNRSDRMDDCDFTVPSTLTIGDIHLAISANSVGPRINKLLRMDMTNRYSELQIALPSLKIMREDVKLLIPDIEERQMFWRTHLTEHTLAAILKGEWPMIEEKLHHAISGLRIKP</sequence>